<keyword evidence="1" id="KW-0812">Transmembrane</keyword>
<accession>A0A3N6MNJ0</accession>
<proteinExistence type="predicted"/>
<gene>
    <name evidence="2" type="ORF">EA473_00195</name>
</gene>
<dbReference type="EMBL" id="REGA01000001">
    <property type="protein sequence ID" value="RQG97681.1"/>
    <property type="molecule type" value="Genomic_DNA"/>
</dbReference>
<keyword evidence="1" id="KW-1133">Transmembrane helix</keyword>
<dbReference type="AlphaFoldDB" id="A0A3N6MNJ0"/>
<name>A0A3N6MNJ0_NATCH</name>
<keyword evidence="1" id="KW-0472">Membrane</keyword>
<evidence type="ECO:0000313" key="2">
    <source>
        <dbReference type="EMBL" id="RQG97681.1"/>
    </source>
</evidence>
<feature type="transmembrane region" description="Helical" evidence="1">
    <location>
        <begin position="39"/>
        <end position="61"/>
    </location>
</feature>
<evidence type="ECO:0000256" key="1">
    <source>
        <dbReference type="SAM" id="Phobius"/>
    </source>
</evidence>
<dbReference type="Proteomes" id="UP000282323">
    <property type="component" value="Unassembled WGS sequence"/>
</dbReference>
<protein>
    <recommendedName>
        <fullName evidence="4">Major facilitator superfamily (MFS) profile domain-containing protein</fullName>
    </recommendedName>
</protein>
<feature type="transmembrane region" description="Helical" evidence="1">
    <location>
        <begin position="7"/>
        <end position="27"/>
    </location>
</feature>
<reference evidence="2 3" key="1">
    <citation type="submission" date="2018-10" db="EMBL/GenBank/DDBJ databases">
        <title>Natrarchaeobius chitinivorans gen. nov., sp. nov., and Natrarchaeobius haloalkaliphilus sp. nov., alkaliphilic, chitin-utilizing haloarchaea from hypersaline alkaline lakes.</title>
        <authorList>
            <person name="Sorokin D.Y."/>
            <person name="Elcheninov A.G."/>
            <person name="Kostrikina N.A."/>
            <person name="Bale N.J."/>
            <person name="Sinninghe Damste J.S."/>
            <person name="Khijniak T.V."/>
            <person name="Kublanov I.V."/>
            <person name="Toshchakov S.V."/>
        </authorList>
    </citation>
    <scope>NUCLEOTIDE SEQUENCE [LARGE SCALE GENOMIC DNA]</scope>
    <source>
        <strain evidence="2 3">AArcht4T</strain>
    </source>
</reference>
<dbReference type="RefSeq" id="WP_124193658.1">
    <property type="nucleotide sequence ID" value="NZ_REGA01000001.1"/>
</dbReference>
<evidence type="ECO:0008006" key="4">
    <source>
        <dbReference type="Google" id="ProtNLM"/>
    </source>
</evidence>
<evidence type="ECO:0000313" key="3">
    <source>
        <dbReference type="Proteomes" id="UP000282323"/>
    </source>
</evidence>
<keyword evidence="3" id="KW-1185">Reference proteome</keyword>
<sequence>MNDRRLTGLLGVIVVAGVVIVGLYGFASSYLLESAGDLLAPSVGTLAVAAIVVAALIILGARSKRWRENPYW</sequence>
<organism evidence="2 3">
    <name type="scientific">Natrarchaeobius chitinivorans</name>
    <dbReference type="NCBI Taxonomy" id="1679083"/>
    <lineage>
        <taxon>Archaea</taxon>
        <taxon>Methanobacteriati</taxon>
        <taxon>Methanobacteriota</taxon>
        <taxon>Stenosarchaea group</taxon>
        <taxon>Halobacteria</taxon>
        <taxon>Halobacteriales</taxon>
        <taxon>Natrialbaceae</taxon>
        <taxon>Natrarchaeobius</taxon>
    </lineage>
</organism>
<comment type="caution">
    <text evidence="2">The sequence shown here is derived from an EMBL/GenBank/DDBJ whole genome shotgun (WGS) entry which is preliminary data.</text>
</comment>